<dbReference type="RefSeq" id="XP_014659108.1">
    <property type="nucleotide sequence ID" value="XM_014803622.1"/>
</dbReference>
<accession>A0A5C3FHQ9</accession>
<organism evidence="1 2">
    <name type="scientific">Pseudozyma antarctica</name>
    <name type="common">Yeast</name>
    <name type="synonym">Candida antarctica</name>
    <dbReference type="NCBI Taxonomy" id="84753"/>
    <lineage>
        <taxon>Eukaryota</taxon>
        <taxon>Fungi</taxon>
        <taxon>Dikarya</taxon>
        <taxon>Basidiomycota</taxon>
        <taxon>Ustilaginomycotina</taxon>
        <taxon>Ustilaginomycetes</taxon>
        <taxon>Ustilaginales</taxon>
        <taxon>Ustilaginaceae</taxon>
        <taxon>Moesziomyces</taxon>
    </lineage>
</organism>
<dbReference type="EMBL" id="OOIQ01000002">
    <property type="protein sequence ID" value="SPO43257.1"/>
    <property type="molecule type" value="Genomic_DNA"/>
</dbReference>
<sequence>MSFGSRCLCPMGADAPARLGVDADIDSFARSSDCGGNHRIWSAFALPNRFQRLLAHLFVRRPGCRIDGMDLASVAGADGSLSAKHSYSFVALPPGKSHGR</sequence>
<evidence type="ECO:0000313" key="1">
    <source>
        <dbReference type="EMBL" id="SPO43257.1"/>
    </source>
</evidence>
<gene>
    <name evidence="1" type="ORF">PSANT_00941</name>
</gene>
<protein>
    <submittedName>
        <fullName evidence="1">Uncharacterized protein</fullName>
    </submittedName>
</protein>
<evidence type="ECO:0000313" key="2">
    <source>
        <dbReference type="Proteomes" id="UP000325008"/>
    </source>
</evidence>
<name>A0A5C3FHQ9_PSEA2</name>
<proteinExistence type="predicted"/>
<comment type="caution">
    <text evidence="1">The sequence shown here is derived from an EMBL/GenBank/DDBJ whole genome shotgun (WGS) entry which is preliminary data.</text>
</comment>
<reference evidence="1" key="1">
    <citation type="submission" date="2018-03" db="EMBL/GenBank/DDBJ databases">
        <authorList>
            <person name="Guldener U."/>
        </authorList>
    </citation>
    <scope>NUCLEOTIDE SEQUENCE [LARGE SCALE GENOMIC DNA]</scope>
    <source>
        <strain evidence="1">ATCC34888</strain>
    </source>
</reference>
<keyword evidence="2" id="KW-1185">Reference proteome</keyword>
<dbReference type="Proteomes" id="UP000325008">
    <property type="component" value="Unassembled WGS sequence"/>
</dbReference>
<dbReference type="AlphaFoldDB" id="A0A5C3FHQ9"/>